<evidence type="ECO:0000256" key="2">
    <source>
        <dbReference type="ARBA" id="ARBA00009256"/>
    </source>
</evidence>
<keyword evidence="4 10" id="KW-0436">Ligase</keyword>
<dbReference type="InterPro" id="IPR004821">
    <property type="entry name" value="Cyt_trans-like"/>
</dbReference>
<evidence type="ECO:0000256" key="6">
    <source>
        <dbReference type="ARBA" id="ARBA00022741"/>
    </source>
</evidence>
<organism evidence="10">
    <name type="scientific">hydrothermal vent metagenome</name>
    <dbReference type="NCBI Taxonomy" id="652676"/>
    <lineage>
        <taxon>unclassified sequences</taxon>
        <taxon>metagenomes</taxon>
        <taxon>ecological metagenomes</taxon>
    </lineage>
</organism>
<dbReference type="SUPFAM" id="SSF52374">
    <property type="entry name" value="Nucleotidylyl transferase"/>
    <property type="match status" value="1"/>
</dbReference>
<dbReference type="Pfam" id="PF02569">
    <property type="entry name" value="Pantoate_ligase"/>
    <property type="match status" value="1"/>
</dbReference>
<protein>
    <recommendedName>
        <fullName evidence="3">pantoate--beta-alanine ligase (AMP-forming)</fullName>
        <ecNumber evidence="3">6.3.2.1</ecNumber>
    </recommendedName>
</protein>
<dbReference type="CDD" id="cd00560">
    <property type="entry name" value="PanC"/>
    <property type="match status" value="1"/>
</dbReference>
<dbReference type="InterPro" id="IPR042176">
    <property type="entry name" value="Pantoate_ligase_C"/>
</dbReference>
<name>A0A1W1D3J8_9ZZZZ</name>
<dbReference type="InterPro" id="IPR003721">
    <property type="entry name" value="Pantoate_ligase"/>
</dbReference>
<evidence type="ECO:0000256" key="8">
    <source>
        <dbReference type="ARBA" id="ARBA00048258"/>
    </source>
</evidence>
<dbReference type="UniPathway" id="UPA00028">
    <property type="reaction ID" value="UER00005"/>
</dbReference>
<dbReference type="EMBL" id="FPHP01000022">
    <property type="protein sequence ID" value="SFV75215.1"/>
    <property type="molecule type" value="Genomic_DNA"/>
</dbReference>
<accession>A0A1W1D3J8</accession>
<dbReference type="EC" id="6.3.2.1" evidence="3"/>
<comment type="catalytic activity">
    <reaction evidence="8">
        <text>(R)-pantoate + beta-alanine + ATP = (R)-pantothenate + AMP + diphosphate + H(+)</text>
        <dbReference type="Rhea" id="RHEA:10912"/>
        <dbReference type="ChEBI" id="CHEBI:15378"/>
        <dbReference type="ChEBI" id="CHEBI:15980"/>
        <dbReference type="ChEBI" id="CHEBI:29032"/>
        <dbReference type="ChEBI" id="CHEBI:30616"/>
        <dbReference type="ChEBI" id="CHEBI:33019"/>
        <dbReference type="ChEBI" id="CHEBI:57966"/>
        <dbReference type="ChEBI" id="CHEBI:456215"/>
        <dbReference type="EC" id="6.3.2.1"/>
    </reaction>
</comment>
<dbReference type="NCBIfam" id="TIGR00018">
    <property type="entry name" value="panC"/>
    <property type="match status" value="1"/>
</dbReference>
<reference evidence="10" key="1">
    <citation type="submission" date="2016-10" db="EMBL/GenBank/DDBJ databases">
        <authorList>
            <person name="de Groot N.N."/>
        </authorList>
    </citation>
    <scope>NUCLEOTIDE SEQUENCE</scope>
</reference>
<dbReference type="GO" id="GO:0004592">
    <property type="term" value="F:pantoate-beta-alanine ligase activity"/>
    <property type="evidence" value="ECO:0007669"/>
    <property type="project" value="UniProtKB-EC"/>
</dbReference>
<dbReference type="GO" id="GO:0005829">
    <property type="term" value="C:cytosol"/>
    <property type="evidence" value="ECO:0007669"/>
    <property type="project" value="TreeGrafter"/>
</dbReference>
<keyword evidence="5" id="KW-0566">Pantothenate biosynthesis</keyword>
<comment type="pathway">
    <text evidence="1">Cofactor biosynthesis; (R)-pantothenate biosynthesis; (R)-pantothenate from (R)-pantoate and beta-alanine: step 1/1.</text>
</comment>
<evidence type="ECO:0000256" key="4">
    <source>
        <dbReference type="ARBA" id="ARBA00022598"/>
    </source>
</evidence>
<keyword evidence="7" id="KW-0067">ATP-binding</keyword>
<dbReference type="Gene3D" id="3.30.1300.10">
    <property type="entry name" value="Pantoate-beta-alanine ligase, C-terminal domain"/>
    <property type="match status" value="1"/>
</dbReference>
<evidence type="ECO:0000313" key="9">
    <source>
        <dbReference type="EMBL" id="SFV53424.1"/>
    </source>
</evidence>
<dbReference type="AlphaFoldDB" id="A0A1W1D3J8"/>
<dbReference type="Gene3D" id="3.40.50.620">
    <property type="entry name" value="HUPs"/>
    <property type="match status" value="1"/>
</dbReference>
<gene>
    <name evidence="10" type="ORF">MNB_SM-3-262</name>
    <name evidence="9" type="ORF">MNB_SM-7-919</name>
</gene>
<dbReference type="PANTHER" id="PTHR21299:SF1">
    <property type="entry name" value="PANTOATE--BETA-ALANINE LIGASE"/>
    <property type="match status" value="1"/>
</dbReference>
<dbReference type="GO" id="GO:0005524">
    <property type="term" value="F:ATP binding"/>
    <property type="evidence" value="ECO:0007669"/>
    <property type="project" value="UniProtKB-KW"/>
</dbReference>
<dbReference type="InterPro" id="IPR014729">
    <property type="entry name" value="Rossmann-like_a/b/a_fold"/>
</dbReference>
<evidence type="ECO:0000256" key="1">
    <source>
        <dbReference type="ARBA" id="ARBA00004990"/>
    </source>
</evidence>
<dbReference type="NCBIfam" id="TIGR00125">
    <property type="entry name" value="cyt_tran_rel"/>
    <property type="match status" value="1"/>
</dbReference>
<evidence type="ECO:0000256" key="7">
    <source>
        <dbReference type="ARBA" id="ARBA00022840"/>
    </source>
</evidence>
<evidence type="ECO:0000313" key="10">
    <source>
        <dbReference type="EMBL" id="SFV75215.1"/>
    </source>
</evidence>
<evidence type="ECO:0000256" key="3">
    <source>
        <dbReference type="ARBA" id="ARBA00012219"/>
    </source>
</evidence>
<dbReference type="EMBL" id="FPHB01000022">
    <property type="protein sequence ID" value="SFV53424.1"/>
    <property type="molecule type" value="Genomic_DNA"/>
</dbReference>
<dbReference type="PANTHER" id="PTHR21299">
    <property type="entry name" value="CYTIDYLATE KINASE/PANTOATE-BETA-ALANINE LIGASE"/>
    <property type="match status" value="1"/>
</dbReference>
<evidence type="ECO:0000256" key="5">
    <source>
        <dbReference type="ARBA" id="ARBA00022655"/>
    </source>
</evidence>
<dbReference type="GO" id="GO:0015940">
    <property type="term" value="P:pantothenate biosynthetic process"/>
    <property type="evidence" value="ECO:0007669"/>
    <property type="project" value="UniProtKB-UniPathway"/>
</dbReference>
<proteinExistence type="inferred from homology"/>
<dbReference type="HAMAP" id="MF_00158">
    <property type="entry name" value="PanC"/>
    <property type="match status" value="1"/>
</dbReference>
<keyword evidence="6" id="KW-0547">Nucleotide-binding</keyword>
<sequence length="273" mass="31297">MKIISNPLQLQNYLKQQYKTIGFVPTMGALHDGHIALIKKAREENELVVVSIFVNPTQFLQGEDFEKYPKKDEADKKICELSGVDVLFLPQAQDIYVKDEVSILAPDIRGYILEGFSRPGHFNGVLTIVMKLFHIVKPTRAYFGKKDAQQLHLIELMVKQFFIDVEIVPVDTLRDKDSLALSSRNVYLSKEERKEALKIPSSLTLATKLIQQNILDTKEIQQKMEEHLAPLEVEYVAILNRDFEYIEKVELSNTIILVEAKVGTTRLLDNIWV</sequence>
<comment type="similarity">
    <text evidence="2">Belongs to the pantothenate synthetase family.</text>
</comment>